<accession>A0A016WIE9</accession>
<evidence type="ECO:0000313" key="1">
    <source>
        <dbReference type="EMBL" id="EYC38808.1"/>
    </source>
</evidence>
<dbReference type="Proteomes" id="UP000024635">
    <property type="component" value="Unassembled WGS sequence"/>
</dbReference>
<evidence type="ECO:0000313" key="2">
    <source>
        <dbReference type="Proteomes" id="UP000024635"/>
    </source>
</evidence>
<sequence>MCSLRSVSGRIRANSDGILENNTVPIVEQYKRQYVQMRTNLRHGMEVVPEGTDTSNGCTSGGGSSHRVAELKLLYRINKNLVLVYLL</sequence>
<reference evidence="2" key="1">
    <citation type="journal article" date="2015" name="Nat. Genet.">
        <title>The genome and transcriptome of the zoonotic hookworm Ancylostoma ceylanicum identify infection-specific gene families.</title>
        <authorList>
            <person name="Schwarz E.M."/>
            <person name="Hu Y."/>
            <person name="Antoshechkin I."/>
            <person name="Miller M.M."/>
            <person name="Sternberg P.W."/>
            <person name="Aroian R.V."/>
        </authorList>
    </citation>
    <scope>NUCLEOTIDE SEQUENCE</scope>
    <source>
        <strain evidence="2">HY135</strain>
    </source>
</reference>
<dbReference type="AlphaFoldDB" id="A0A016WIE9"/>
<comment type="caution">
    <text evidence="1">The sequence shown here is derived from an EMBL/GenBank/DDBJ whole genome shotgun (WGS) entry which is preliminary data.</text>
</comment>
<proteinExistence type="predicted"/>
<organism evidence="1 2">
    <name type="scientific">Ancylostoma ceylanicum</name>
    <dbReference type="NCBI Taxonomy" id="53326"/>
    <lineage>
        <taxon>Eukaryota</taxon>
        <taxon>Metazoa</taxon>
        <taxon>Ecdysozoa</taxon>
        <taxon>Nematoda</taxon>
        <taxon>Chromadorea</taxon>
        <taxon>Rhabditida</taxon>
        <taxon>Rhabditina</taxon>
        <taxon>Rhabditomorpha</taxon>
        <taxon>Strongyloidea</taxon>
        <taxon>Ancylostomatidae</taxon>
        <taxon>Ancylostomatinae</taxon>
        <taxon>Ancylostoma</taxon>
    </lineage>
</organism>
<protein>
    <submittedName>
        <fullName evidence="1">Uncharacterized protein</fullName>
    </submittedName>
</protein>
<dbReference type="EMBL" id="JARK01000293">
    <property type="protein sequence ID" value="EYC38808.1"/>
    <property type="molecule type" value="Genomic_DNA"/>
</dbReference>
<gene>
    <name evidence="1" type="primary">Acey_s0693.g1588</name>
    <name evidence="1" type="ORF">Y032_0693g1588</name>
</gene>
<name>A0A016WIE9_9BILA</name>
<keyword evidence="2" id="KW-1185">Reference proteome</keyword>